<evidence type="ECO:0000313" key="2">
    <source>
        <dbReference type="EMBL" id="KAG8365818.1"/>
    </source>
</evidence>
<evidence type="ECO:0000256" key="1">
    <source>
        <dbReference type="SAM" id="MobiDB-lite"/>
    </source>
</evidence>
<dbReference type="InterPro" id="IPR044171">
    <property type="entry name" value="LAX2-like"/>
</dbReference>
<dbReference type="AlphaFoldDB" id="A0AAV6W5E3"/>
<feature type="compositionally biased region" description="Basic and acidic residues" evidence="1">
    <location>
        <begin position="45"/>
        <end position="63"/>
    </location>
</feature>
<protein>
    <submittedName>
        <fullName evidence="2">Uncharacterized protein</fullName>
    </submittedName>
</protein>
<gene>
    <name evidence="2" type="ORF">BUALT_Bualt17G0011400</name>
</gene>
<feature type="region of interest" description="Disordered" evidence="1">
    <location>
        <begin position="41"/>
        <end position="63"/>
    </location>
</feature>
<organism evidence="2 3">
    <name type="scientific">Buddleja alternifolia</name>
    <dbReference type="NCBI Taxonomy" id="168488"/>
    <lineage>
        <taxon>Eukaryota</taxon>
        <taxon>Viridiplantae</taxon>
        <taxon>Streptophyta</taxon>
        <taxon>Embryophyta</taxon>
        <taxon>Tracheophyta</taxon>
        <taxon>Spermatophyta</taxon>
        <taxon>Magnoliopsida</taxon>
        <taxon>eudicotyledons</taxon>
        <taxon>Gunneridae</taxon>
        <taxon>Pentapetalae</taxon>
        <taxon>asterids</taxon>
        <taxon>lamiids</taxon>
        <taxon>Lamiales</taxon>
        <taxon>Scrophulariaceae</taxon>
        <taxon>Buddlejeae</taxon>
        <taxon>Buddleja</taxon>
    </lineage>
</organism>
<accession>A0AAV6W5E3</accession>
<keyword evidence="3" id="KW-1185">Reference proteome</keyword>
<reference evidence="2" key="1">
    <citation type="submission" date="2019-10" db="EMBL/GenBank/DDBJ databases">
        <authorList>
            <person name="Zhang R."/>
            <person name="Pan Y."/>
            <person name="Wang J."/>
            <person name="Ma R."/>
            <person name="Yu S."/>
        </authorList>
    </citation>
    <scope>NUCLEOTIDE SEQUENCE</scope>
    <source>
        <strain evidence="2">LA-IB0</strain>
        <tissue evidence="2">Leaf</tissue>
    </source>
</reference>
<sequence length="234" mass="25541">MTMFSAENRHIYGGYGGGYAEGFCVMSQIEGDDCDLVVGPSMAEEESRNDEKAESSSKQELKDEEGWLQLSIGGHTHHLKQDDDTKNNNNNNNNSNSRHSEMRPLGLMPEFRAPRPVMNFASSATGFSPSIFLQHPSGGSSTSNFPQQQQINWGFRPIPISIAAAAASSSSSSSLSSFSTPSSLMGSSSYFSRPFQLYTGIDTGQGTGIDFRVIQPPRRPHSGIWFMLQASQNQ</sequence>
<proteinExistence type="predicted"/>
<dbReference type="Proteomes" id="UP000826271">
    <property type="component" value="Unassembled WGS sequence"/>
</dbReference>
<dbReference type="EMBL" id="WHWC01000017">
    <property type="protein sequence ID" value="KAG8365818.1"/>
    <property type="molecule type" value="Genomic_DNA"/>
</dbReference>
<evidence type="ECO:0000313" key="3">
    <source>
        <dbReference type="Proteomes" id="UP000826271"/>
    </source>
</evidence>
<comment type="caution">
    <text evidence="2">The sequence shown here is derived from an EMBL/GenBank/DDBJ whole genome shotgun (WGS) entry which is preliminary data.</text>
</comment>
<name>A0AAV6W5E3_9LAMI</name>
<feature type="region of interest" description="Disordered" evidence="1">
    <location>
        <begin position="76"/>
        <end position="104"/>
    </location>
</feature>
<feature type="compositionally biased region" description="Low complexity" evidence="1">
    <location>
        <begin position="87"/>
        <end position="97"/>
    </location>
</feature>
<dbReference type="PANTHER" id="PTHR47290">
    <property type="entry name" value="RING FINGER PROTEIN"/>
    <property type="match status" value="1"/>
</dbReference>
<dbReference type="PANTHER" id="PTHR47290:SF4">
    <property type="entry name" value="RING FINGER PROTEIN"/>
    <property type="match status" value="1"/>
</dbReference>